<evidence type="ECO:0000259" key="4">
    <source>
        <dbReference type="PROSITE" id="PS50111"/>
    </source>
</evidence>
<comment type="caution">
    <text evidence="6">The sequence shown here is derived from an EMBL/GenBank/DDBJ whole genome shotgun (WGS) entry which is preliminary data.</text>
</comment>
<dbReference type="InterPro" id="IPR000014">
    <property type="entry name" value="PAS"/>
</dbReference>
<dbReference type="PROSITE" id="PS50111">
    <property type="entry name" value="CHEMOTAXIS_TRANSDUC_2"/>
    <property type="match status" value="1"/>
</dbReference>
<dbReference type="Pfam" id="PF00015">
    <property type="entry name" value="MCPsignal"/>
    <property type="match status" value="1"/>
</dbReference>
<dbReference type="Gene3D" id="3.30.450.20">
    <property type="entry name" value="PAS domain"/>
    <property type="match status" value="1"/>
</dbReference>
<dbReference type="InterPro" id="IPR000700">
    <property type="entry name" value="PAS-assoc_C"/>
</dbReference>
<feature type="domain" description="Methyl-accepting transducer" evidence="4">
    <location>
        <begin position="145"/>
        <end position="304"/>
    </location>
</feature>
<dbReference type="Gene3D" id="1.10.287.950">
    <property type="entry name" value="Methyl-accepting chemotaxis protein"/>
    <property type="match status" value="1"/>
</dbReference>
<dbReference type="PANTHER" id="PTHR32089:SF112">
    <property type="entry name" value="LYSOZYME-LIKE PROTEIN-RELATED"/>
    <property type="match status" value="1"/>
</dbReference>
<keyword evidence="3" id="KW-0175">Coiled coil</keyword>
<dbReference type="SUPFAM" id="SSF55785">
    <property type="entry name" value="PYP-like sensor domain (PAS domain)"/>
    <property type="match status" value="1"/>
</dbReference>
<dbReference type="PANTHER" id="PTHR32089">
    <property type="entry name" value="METHYL-ACCEPTING CHEMOTAXIS PROTEIN MCPB"/>
    <property type="match status" value="1"/>
</dbReference>
<evidence type="ECO:0008006" key="8">
    <source>
        <dbReference type="Google" id="ProtNLM"/>
    </source>
</evidence>
<dbReference type="InterPro" id="IPR035965">
    <property type="entry name" value="PAS-like_dom_sf"/>
</dbReference>
<name>A0ABN8BRE0_9LACO</name>
<sequence>MENSELIQYSLRQIVDEKVPFAVFNTERELIHANPIFAETLGYTVEEILHHKHADFCFSTYTEHPQYEVFWNTLLSGEQFQEQILRKTKTGERVFFEATYVPVKDADGNVVSVVKIAFDTTDRAIGLGGILKKIKSFTEDVDYIANRGVERVNQTITSVNEMEEFTTKNKQTSTTLLRETEQANDIITVIQDVAHQTRMLAVNSAIEAARLNEHGGSFNVISQEIRKLSNQVREEAVNIHERISKIEEQVKLLAEESNQINAMTGNSSEMLNINLASYEELKDGAKKINEIYFQIGHLFEEQGN</sequence>
<keyword evidence="1 2" id="KW-0807">Transducer</keyword>
<dbReference type="PROSITE" id="PS50113">
    <property type="entry name" value="PAC"/>
    <property type="match status" value="1"/>
</dbReference>
<evidence type="ECO:0000313" key="7">
    <source>
        <dbReference type="Proteomes" id="UP000789719"/>
    </source>
</evidence>
<evidence type="ECO:0000313" key="6">
    <source>
        <dbReference type="EMBL" id="CAH0419500.1"/>
    </source>
</evidence>
<dbReference type="NCBIfam" id="TIGR00229">
    <property type="entry name" value="sensory_box"/>
    <property type="match status" value="1"/>
</dbReference>
<dbReference type="SUPFAM" id="SSF58104">
    <property type="entry name" value="Methyl-accepting chemotaxis protein (MCP) signaling domain"/>
    <property type="match status" value="1"/>
</dbReference>
<protein>
    <recommendedName>
        <fullName evidence="8">Chemotaxis protein</fullName>
    </recommendedName>
</protein>
<proteinExistence type="predicted"/>
<dbReference type="EMBL" id="CAKKNT010000046">
    <property type="protein sequence ID" value="CAH0419500.1"/>
    <property type="molecule type" value="Genomic_DNA"/>
</dbReference>
<reference evidence="6 7" key="1">
    <citation type="submission" date="2021-11" db="EMBL/GenBank/DDBJ databases">
        <authorList>
            <person name="Depoorter E."/>
        </authorList>
    </citation>
    <scope>NUCLEOTIDE SEQUENCE [LARGE SCALE GENOMIC DNA]</scope>
    <source>
        <strain evidence="6 7">LMG 24286</strain>
    </source>
</reference>
<evidence type="ECO:0000256" key="3">
    <source>
        <dbReference type="SAM" id="Coils"/>
    </source>
</evidence>
<gene>
    <name evidence="6" type="ORF">WGH24286_01959</name>
</gene>
<feature type="domain" description="PAC" evidence="5">
    <location>
        <begin position="78"/>
        <end position="132"/>
    </location>
</feature>
<dbReference type="CDD" id="cd00130">
    <property type="entry name" value="PAS"/>
    <property type="match status" value="1"/>
</dbReference>
<evidence type="ECO:0000256" key="1">
    <source>
        <dbReference type="ARBA" id="ARBA00023224"/>
    </source>
</evidence>
<organism evidence="6 7">
    <name type="scientific">Periweissella ghanensis</name>
    <dbReference type="NCBI Taxonomy" id="467997"/>
    <lineage>
        <taxon>Bacteria</taxon>
        <taxon>Bacillati</taxon>
        <taxon>Bacillota</taxon>
        <taxon>Bacilli</taxon>
        <taxon>Lactobacillales</taxon>
        <taxon>Lactobacillaceae</taxon>
        <taxon>Periweissella</taxon>
    </lineage>
</organism>
<feature type="coiled-coil region" evidence="3">
    <location>
        <begin position="229"/>
        <end position="263"/>
    </location>
</feature>
<evidence type="ECO:0000259" key="5">
    <source>
        <dbReference type="PROSITE" id="PS50113"/>
    </source>
</evidence>
<dbReference type="InterPro" id="IPR004089">
    <property type="entry name" value="MCPsignal_dom"/>
</dbReference>
<evidence type="ECO:0000256" key="2">
    <source>
        <dbReference type="PROSITE-ProRule" id="PRU00284"/>
    </source>
</evidence>
<dbReference type="Pfam" id="PF08448">
    <property type="entry name" value="PAS_4"/>
    <property type="match status" value="1"/>
</dbReference>
<keyword evidence="7" id="KW-1185">Reference proteome</keyword>
<dbReference type="InterPro" id="IPR013656">
    <property type="entry name" value="PAS_4"/>
</dbReference>
<dbReference type="RefSeq" id="WP_230099527.1">
    <property type="nucleotide sequence ID" value="NZ_CAKKNT010000046.1"/>
</dbReference>
<dbReference type="Proteomes" id="UP000789719">
    <property type="component" value="Unassembled WGS sequence"/>
</dbReference>
<accession>A0ABN8BRE0</accession>